<keyword evidence="1" id="KW-0472">Membrane</keyword>
<proteinExistence type="predicted"/>
<dbReference type="Proteomes" id="UP000494256">
    <property type="component" value="Unassembled WGS sequence"/>
</dbReference>
<feature type="transmembrane region" description="Helical" evidence="1">
    <location>
        <begin position="152"/>
        <end position="173"/>
    </location>
</feature>
<dbReference type="OrthoDB" id="432881at2759"/>
<dbReference type="Proteomes" id="UP000494106">
    <property type="component" value="Unassembled WGS sequence"/>
</dbReference>
<comment type="caution">
    <text evidence="2">The sequence shown here is derived from an EMBL/GenBank/DDBJ whole genome shotgun (WGS) entry which is preliminary data.</text>
</comment>
<organism evidence="2 4">
    <name type="scientific">Arctia plantaginis</name>
    <name type="common">Wood tiger moth</name>
    <name type="synonym">Phalaena plantaginis</name>
    <dbReference type="NCBI Taxonomy" id="874455"/>
    <lineage>
        <taxon>Eukaryota</taxon>
        <taxon>Metazoa</taxon>
        <taxon>Ecdysozoa</taxon>
        <taxon>Arthropoda</taxon>
        <taxon>Hexapoda</taxon>
        <taxon>Insecta</taxon>
        <taxon>Pterygota</taxon>
        <taxon>Neoptera</taxon>
        <taxon>Endopterygota</taxon>
        <taxon>Lepidoptera</taxon>
        <taxon>Glossata</taxon>
        <taxon>Ditrysia</taxon>
        <taxon>Noctuoidea</taxon>
        <taxon>Erebidae</taxon>
        <taxon>Arctiinae</taxon>
        <taxon>Arctia</taxon>
    </lineage>
</organism>
<feature type="transmembrane region" description="Helical" evidence="1">
    <location>
        <begin position="121"/>
        <end position="146"/>
    </location>
</feature>
<protein>
    <submittedName>
        <fullName evidence="2">Uncharacterized protein</fullName>
    </submittedName>
</protein>
<sequence>MPKTKGGGDQVCTLECVKKGHLQQFEGPVKIIVVEPSINDLFKRILESSLLAFCHLFIGAAVCMALYFSYICRLPIFISAHIAACTTGFQLFLPSAFLILNPYFGASIQLKNRQRKSQHAYLTHLTLIFGLTGGLHILCYIVMSAFPYNPHTITGLLTLISSIPAFFIGPLLYHTGICSPKEAITLKKIKNGLV</sequence>
<dbReference type="AlphaFoldDB" id="A0A8S1AQI6"/>
<evidence type="ECO:0000313" key="5">
    <source>
        <dbReference type="Proteomes" id="UP000494256"/>
    </source>
</evidence>
<evidence type="ECO:0000313" key="2">
    <source>
        <dbReference type="EMBL" id="CAB3247382.1"/>
    </source>
</evidence>
<feature type="transmembrane region" description="Helical" evidence="1">
    <location>
        <begin position="76"/>
        <end position="100"/>
    </location>
</feature>
<feature type="transmembrane region" description="Helical" evidence="1">
    <location>
        <begin position="50"/>
        <end position="70"/>
    </location>
</feature>
<name>A0A8S1AQI6_ARCPL</name>
<evidence type="ECO:0000313" key="3">
    <source>
        <dbReference type="EMBL" id="CAB3255661.1"/>
    </source>
</evidence>
<dbReference type="EMBL" id="CADEBD010000443">
    <property type="protein sequence ID" value="CAB3255661.1"/>
    <property type="molecule type" value="Genomic_DNA"/>
</dbReference>
<keyword evidence="1" id="KW-0812">Transmembrane</keyword>
<dbReference type="EMBL" id="CADEBC010000530">
    <property type="protein sequence ID" value="CAB3247382.1"/>
    <property type="molecule type" value="Genomic_DNA"/>
</dbReference>
<evidence type="ECO:0000313" key="4">
    <source>
        <dbReference type="Proteomes" id="UP000494106"/>
    </source>
</evidence>
<evidence type="ECO:0000256" key="1">
    <source>
        <dbReference type="SAM" id="Phobius"/>
    </source>
</evidence>
<reference evidence="4 5" key="1">
    <citation type="submission" date="2020-04" db="EMBL/GenBank/DDBJ databases">
        <authorList>
            <person name="Wallbank WR R."/>
            <person name="Pardo Diaz C."/>
            <person name="Kozak K."/>
            <person name="Martin S."/>
            <person name="Jiggins C."/>
            <person name="Moest M."/>
            <person name="Warren A I."/>
            <person name="Byers J.R.P. K."/>
            <person name="Montejo-Kovacevich G."/>
            <person name="Yen C E."/>
        </authorList>
    </citation>
    <scope>NUCLEOTIDE SEQUENCE [LARGE SCALE GENOMIC DNA]</scope>
</reference>
<gene>
    <name evidence="2" type="ORF">APLA_LOCUS11320</name>
    <name evidence="3" type="ORF">APLA_LOCUS15343</name>
</gene>
<keyword evidence="4" id="KW-1185">Reference proteome</keyword>
<accession>A0A8S1AQI6</accession>
<keyword evidence="1" id="KW-1133">Transmembrane helix</keyword>